<evidence type="ECO:0000313" key="3">
    <source>
        <dbReference type="Proteomes" id="UP000233551"/>
    </source>
</evidence>
<dbReference type="EMBL" id="PGOL01001762">
    <property type="protein sequence ID" value="PKI54849.1"/>
    <property type="molecule type" value="Genomic_DNA"/>
</dbReference>
<evidence type="ECO:0000313" key="2">
    <source>
        <dbReference type="EMBL" id="PKI54849.1"/>
    </source>
</evidence>
<organism evidence="2 3">
    <name type="scientific">Punica granatum</name>
    <name type="common">Pomegranate</name>
    <dbReference type="NCBI Taxonomy" id="22663"/>
    <lineage>
        <taxon>Eukaryota</taxon>
        <taxon>Viridiplantae</taxon>
        <taxon>Streptophyta</taxon>
        <taxon>Embryophyta</taxon>
        <taxon>Tracheophyta</taxon>
        <taxon>Spermatophyta</taxon>
        <taxon>Magnoliopsida</taxon>
        <taxon>eudicotyledons</taxon>
        <taxon>Gunneridae</taxon>
        <taxon>Pentapetalae</taxon>
        <taxon>rosids</taxon>
        <taxon>malvids</taxon>
        <taxon>Myrtales</taxon>
        <taxon>Lythraceae</taxon>
        <taxon>Punica</taxon>
    </lineage>
</organism>
<dbReference type="AlphaFoldDB" id="A0A2I0JF34"/>
<gene>
    <name evidence="2" type="ORF">CRG98_024732</name>
</gene>
<proteinExistence type="predicted"/>
<name>A0A2I0JF34_PUNGR</name>
<accession>A0A2I0JF34</accession>
<comment type="caution">
    <text evidence="2">The sequence shown here is derived from an EMBL/GenBank/DDBJ whole genome shotgun (WGS) entry which is preliminary data.</text>
</comment>
<reference evidence="2 3" key="1">
    <citation type="submission" date="2017-11" db="EMBL/GenBank/DDBJ databases">
        <title>De-novo sequencing of pomegranate (Punica granatum L.) genome.</title>
        <authorList>
            <person name="Akparov Z."/>
            <person name="Amiraslanov A."/>
            <person name="Hajiyeva S."/>
            <person name="Abbasov M."/>
            <person name="Kaur K."/>
            <person name="Hamwieh A."/>
            <person name="Solovyev V."/>
            <person name="Salamov A."/>
            <person name="Braich B."/>
            <person name="Kosarev P."/>
            <person name="Mahmoud A."/>
            <person name="Hajiyev E."/>
            <person name="Babayeva S."/>
            <person name="Izzatullayeva V."/>
            <person name="Mammadov A."/>
            <person name="Mammadov A."/>
            <person name="Sharifova S."/>
            <person name="Ojaghi J."/>
            <person name="Eynullazada K."/>
            <person name="Bayramov B."/>
            <person name="Abdulazimova A."/>
            <person name="Shahmuradov I."/>
        </authorList>
    </citation>
    <scope>NUCLEOTIDE SEQUENCE [LARGE SCALE GENOMIC DNA]</scope>
    <source>
        <strain evidence="3">cv. AG2017</strain>
        <tissue evidence="2">Leaf</tissue>
    </source>
</reference>
<feature type="region of interest" description="Disordered" evidence="1">
    <location>
        <begin position="1"/>
        <end position="37"/>
    </location>
</feature>
<protein>
    <submittedName>
        <fullName evidence="2">Uncharacterized protein</fullName>
    </submittedName>
</protein>
<evidence type="ECO:0000256" key="1">
    <source>
        <dbReference type="SAM" id="MobiDB-lite"/>
    </source>
</evidence>
<keyword evidence="3" id="KW-1185">Reference proteome</keyword>
<sequence>MDNLNRTKPRGTCRAAEGLKRKQQSGTFKGRSVETSPLRKATEDVVLALRPETVARVVISPSNKKITSLTRSAKVCISD</sequence>
<dbReference type="Proteomes" id="UP000233551">
    <property type="component" value="Unassembled WGS sequence"/>
</dbReference>